<evidence type="ECO:0000256" key="15">
    <source>
        <dbReference type="ARBA" id="ARBA00023136"/>
    </source>
</evidence>
<evidence type="ECO:0000256" key="9">
    <source>
        <dbReference type="ARBA" id="ARBA00022840"/>
    </source>
</evidence>
<dbReference type="STRING" id="655015.B1812_07165"/>
<dbReference type="InterPro" id="IPR001757">
    <property type="entry name" value="P_typ_ATPase"/>
</dbReference>
<keyword evidence="3" id="KW-0813">Transport</keyword>
<dbReference type="InterPro" id="IPR023298">
    <property type="entry name" value="ATPase_P-typ_TM_dom_sf"/>
</dbReference>
<evidence type="ECO:0000256" key="14">
    <source>
        <dbReference type="ARBA" id="ARBA00023065"/>
    </source>
</evidence>
<dbReference type="SUPFAM" id="SSF81653">
    <property type="entry name" value="Calcium ATPase, transduction domain A"/>
    <property type="match status" value="1"/>
</dbReference>
<dbReference type="NCBIfam" id="TIGR00003">
    <property type="entry name" value="copper ion binding protein"/>
    <property type="match status" value="1"/>
</dbReference>
<dbReference type="InterPro" id="IPR008250">
    <property type="entry name" value="ATPase_P-typ_transduc_dom_A_sf"/>
</dbReference>
<dbReference type="InterPro" id="IPR036412">
    <property type="entry name" value="HAD-like_sf"/>
</dbReference>
<dbReference type="InterPro" id="IPR023299">
    <property type="entry name" value="ATPase_P-typ_cyto_dom_N"/>
</dbReference>
<feature type="transmembrane region" description="Helical" evidence="18">
    <location>
        <begin position="205"/>
        <end position="225"/>
    </location>
</feature>
<evidence type="ECO:0000256" key="8">
    <source>
        <dbReference type="ARBA" id="ARBA00022796"/>
    </source>
</evidence>
<dbReference type="InterPro" id="IPR006122">
    <property type="entry name" value="HMA_Cu_ion-bd"/>
</dbReference>
<keyword evidence="18" id="KW-1003">Cell membrane</keyword>
<evidence type="ECO:0000256" key="1">
    <source>
        <dbReference type="ARBA" id="ARBA00004127"/>
    </source>
</evidence>
<accession>A0A1W6MTL9</accession>
<feature type="transmembrane region" description="Helical" evidence="18">
    <location>
        <begin position="169"/>
        <end position="193"/>
    </location>
</feature>
<dbReference type="EC" id="7.2.2.9" evidence="16"/>
<dbReference type="PANTHER" id="PTHR43520">
    <property type="entry name" value="ATP7, ISOFORM B"/>
    <property type="match status" value="1"/>
</dbReference>
<keyword evidence="8" id="KW-0187">Copper transport</keyword>
<name>A0A1W6MTL9_9HYPH</name>
<evidence type="ECO:0000259" key="19">
    <source>
        <dbReference type="PROSITE" id="PS50846"/>
    </source>
</evidence>
<dbReference type="FunFam" id="2.70.150.10:FF:000002">
    <property type="entry name" value="Copper-transporting ATPase 1, putative"/>
    <property type="match status" value="1"/>
</dbReference>
<dbReference type="AlphaFoldDB" id="A0A1W6MTL9"/>
<evidence type="ECO:0000256" key="12">
    <source>
        <dbReference type="ARBA" id="ARBA00022989"/>
    </source>
</evidence>
<dbReference type="SUPFAM" id="SSF55008">
    <property type="entry name" value="HMA, heavy metal-associated domain"/>
    <property type="match status" value="2"/>
</dbReference>
<reference evidence="20 21" key="1">
    <citation type="submission" date="2017-02" db="EMBL/GenBank/DDBJ databases">
        <authorList>
            <person name="Peterson S.W."/>
        </authorList>
    </citation>
    <scope>NUCLEOTIDE SEQUENCE [LARGE SCALE GENOMIC DNA]</scope>
    <source>
        <strain evidence="20 21">S285</strain>
    </source>
</reference>
<evidence type="ECO:0000256" key="11">
    <source>
        <dbReference type="ARBA" id="ARBA00022967"/>
    </source>
</evidence>
<dbReference type="GO" id="GO:0005507">
    <property type="term" value="F:copper ion binding"/>
    <property type="evidence" value="ECO:0007669"/>
    <property type="project" value="InterPro"/>
</dbReference>
<dbReference type="Gene3D" id="2.70.150.10">
    <property type="entry name" value="Calcium-transporting ATPase, cytoplasmic transduction domain A"/>
    <property type="match status" value="1"/>
</dbReference>
<keyword evidence="7 18" id="KW-0547">Nucleotide-binding</keyword>
<dbReference type="PANTHER" id="PTHR43520:SF8">
    <property type="entry name" value="P-TYPE CU(+) TRANSPORTER"/>
    <property type="match status" value="1"/>
</dbReference>
<dbReference type="InterPro" id="IPR017969">
    <property type="entry name" value="Heavy-metal-associated_CS"/>
</dbReference>
<dbReference type="CDD" id="cd02094">
    <property type="entry name" value="P-type_ATPase_Cu-like"/>
    <property type="match status" value="1"/>
</dbReference>
<protein>
    <recommendedName>
        <fullName evidence="16">P-type Cu(2+) transporter</fullName>
        <ecNumber evidence="16">7.2.2.9</ecNumber>
    </recommendedName>
</protein>
<dbReference type="InterPro" id="IPR023214">
    <property type="entry name" value="HAD_sf"/>
</dbReference>
<dbReference type="GO" id="GO:0016887">
    <property type="term" value="F:ATP hydrolysis activity"/>
    <property type="evidence" value="ECO:0007669"/>
    <property type="project" value="InterPro"/>
</dbReference>
<dbReference type="PROSITE" id="PS00154">
    <property type="entry name" value="ATPASE_E1_E2"/>
    <property type="match status" value="1"/>
</dbReference>
<dbReference type="Proteomes" id="UP000193978">
    <property type="component" value="Chromosome"/>
</dbReference>
<evidence type="ECO:0000256" key="6">
    <source>
        <dbReference type="ARBA" id="ARBA00022737"/>
    </source>
</evidence>
<keyword evidence="14" id="KW-0406">Ion transport</keyword>
<keyword evidence="21" id="KW-1185">Reference proteome</keyword>
<feature type="transmembrane region" description="Helical" evidence="18">
    <location>
        <begin position="423"/>
        <end position="445"/>
    </location>
</feature>
<keyword evidence="10" id="KW-0460">Magnesium</keyword>
<keyword evidence="15 18" id="KW-0472">Membrane</keyword>
<gene>
    <name evidence="20" type="ORF">B1812_07165</name>
</gene>
<dbReference type="SFLD" id="SFLDG00002">
    <property type="entry name" value="C1.7:_P-type_atpase_like"/>
    <property type="match status" value="1"/>
</dbReference>
<keyword evidence="11" id="KW-1278">Translocase</keyword>
<dbReference type="Pfam" id="PF00403">
    <property type="entry name" value="HMA"/>
    <property type="match status" value="2"/>
</dbReference>
<dbReference type="PROSITE" id="PS50846">
    <property type="entry name" value="HMA_2"/>
    <property type="match status" value="2"/>
</dbReference>
<feature type="transmembrane region" description="Helical" evidence="18">
    <location>
        <begin position="271"/>
        <end position="289"/>
    </location>
</feature>
<proteinExistence type="inferred from homology"/>
<dbReference type="GO" id="GO:0043682">
    <property type="term" value="F:P-type divalent copper transporter activity"/>
    <property type="evidence" value="ECO:0007669"/>
    <property type="project" value="UniProtKB-EC"/>
</dbReference>
<comment type="catalytic activity">
    <reaction evidence="17">
        <text>Cu(2+)(in) + ATP + H2O = Cu(2+)(out) + ADP + phosphate + H(+)</text>
        <dbReference type="Rhea" id="RHEA:10376"/>
        <dbReference type="ChEBI" id="CHEBI:15377"/>
        <dbReference type="ChEBI" id="CHEBI:15378"/>
        <dbReference type="ChEBI" id="CHEBI:29036"/>
        <dbReference type="ChEBI" id="CHEBI:30616"/>
        <dbReference type="ChEBI" id="CHEBI:43474"/>
        <dbReference type="ChEBI" id="CHEBI:456216"/>
        <dbReference type="EC" id="7.2.2.9"/>
    </reaction>
</comment>
<evidence type="ECO:0000256" key="2">
    <source>
        <dbReference type="ARBA" id="ARBA00006024"/>
    </source>
</evidence>
<evidence type="ECO:0000256" key="3">
    <source>
        <dbReference type="ARBA" id="ARBA00022448"/>
    </source>
</evidence>
<dbReference type="Gene3D" id="3.40.50.1000">
    <property type="entry name" value="HAD superfamily/HAD-like"/>
    <property type="match status" value="1"/>
</dbReference>
<dbReference type="GO" id="GO:0012505">
    <property type="term" value="C:endomembrane system"/>
    <property type="evidence" value="ECO:0007669"/>
    <property type="project" value="UniProtKB-SubCell"/>
</dbReference>
<feature type="transmembrane region" description="Helical" evidence="18">
    <location>
        <begin position="237"/>
        <end position="259"/>
    </location>
</feature>
<sequence>MTESLATAASDRELAFEVSGMTCASCVAHVEKALARAPGVAAASVNLATERANLRLTPEADATKIAEAVTEAGYEPVVETYDLGVGGMTCASCVAHVEKALRSVPGVIEASVNLATERASVRALKGPGRFEALRQAVSSAGYEPREIESALASGKDAREEEAQALSRRLVLAAALTAPVFVLEMGGHLIPAFHEWIMANIGHDNAQYVSFVLTSLLLALPGRVFFQKGLATLLHGAPDMNALVAVGAASAYLFSAVSTFAPQLLPAGSAHVYYESACVIVTLILLGRLLETRAKGRAAGAIAALAALAPRVAHVERDGETLDVPTQEVRAGDVVLVRPGERIPADGVVLRGASHVDESMITGEPAPVAKSPGSSVTGATVNGTGAFAFEAKRVGADTFLAGVIRMVEEAQGAKLPIQARVDRVTAVFVPVVFAIAAATFLVWMLAGPEPRLSFALVNAVAVLIVACPCAMGLATPAAIMTGTGRAAELGVLFRKGEALQTLGEARLIAFDKTGTLTFGKPRLTDIVVAPGFKADEALRLAASVEALSEHPVASAIVAAAKEKGLPAAPCREFAAVPGMGARGFVEGKRIAIGAERFMAALGLSTAVFSEAAKKLAEEGRTALYAAIDGRPALLLCVSDAVKPSSAAAIAALHGLGLQVAMITGDHERPARAIGQEVGIDEVVAGVLPDGKVAAVERLREGRKLAFVGDGVNDAPALAAADVGLAIGTGTDVAIEAADVVLMSGDLAKVPTAVAISRATMTNIAQNLFWAFGYNIVLIPVAAGALYPINGTLFSPMLAAGAMAFSSIFVVTNALRLKRFQPPPSAEPRSALQSGAIA</sequence>
<dbReference type="InterPro" id="IPR044492">
    <property type="entry name" value="P_typ_ATPase_HD_dom"/>
</dbReference>
<keyword evidence="9 18" id="KW-0067">ATP-binding</keyword>
<evidence type="ECO:0000313" key="20">
    <source>
        <dbReference type="EMBL" id="ARN80892.1"/>
    </source>
</evidence>
<comment type="similarity">
    <text evidence="2 18">Belongs to the cation transport ATPase (P-type) (TC 3.A.3) family. Type IB subfamily.</text>
</comment>
<dbReference type="InterPro" id="IPR006121">
    <property type="entry name" value="HMA_dom"/>
</dbReference>
<dbReference type="InterPro" id="IPR036163">
    <property type="entry name" value="HMA_dom_sf"/>
</dbReference>
<dbReference type="CDD" id="cd00371">
    <property type="entry name" value="HMA"/>
    <property type="match status" value="2"/>
</dbReference>
<evidence type="ECO:0000256" key="4">
    <source>
        <dbReference type="ARBA" id="ARBA00022692"/>
    </source>
</evidence>
<dbReference type="SUPFAM" id="SSF56784">
    <property type="entry name" value="HAD-like"/>
    <property type="match status" value="1"/>
</dbReference>
<dbReference type="InterPro" id="IPR059000">
    <property type="entry name" value="ATPase_P-type_domA"/>
</dbReference>
<dbReference type="FunFam" id="3.30.70.100:FF:000005">
    <property type="entry name" value="Copper-exporting P-type ATPase A"/>
    <property type="match status" value="2"/>
</dbReference>
<dbReference type="SFLD" id="SFLDS00003">
    <property type="entry name" value="Haloacid_Dehalogenase"/>
    <property type="match status" value="1"/>
</dbReference>
<dbReference type="Gene3D" id="3.40.1110.10">
    <property type="entry name" value="Calcium-transporting ATPase, cytoplasmic domain N"/>
    <property type="match status" value="1"/>
</dbReference>
<dbReference type="PROSITE" id="PS01047">
    <property type="entry name" value="HMA_1"/>
    <property type="match status" value="2"/>
</dbReference>
<feature type="domain" description="HMA" evidence="19">
    <location>
        <begin position="79"/>
        <end position="145"/>
    </location>
</feature>
<dbReference type="SUPFAM" id="SSF81665">
    <property type="entry name" value="Calcium ATPase, transmembrane domain M"/>
    <property type="match status" value="1"/>
</dbReference>
<evidence type="ECO:0000256" key="16">
    <source>
        <dbReference type="ARBA" id="ARBA00038904"/>
    </source>
</evidence>
<evidence type="ECO:0000256" key="10">
    <source>
        <dbReference type="ARBA" id="ARBA00022842"/>
    </source>
</evidence>
<feature type="transmembrane region" description="Helical" evidence="18">
    <location>
        <begin position="766"/>
        <end position="785"/>
    </location>
</feature>
<feature type="transmembrane region" description="Helical" evidence="18">
    <location>
        <begin position="791"/>
        <end position="813"/>
    </location>
</feature>
<dbReference type="NCBIfam" id="TIGR01494">
    <property type="entry name" value="ATPase_P-type"/>
    <property type="match status" value="1"/>
</dbReference>
<dbReference type="NCBIfam" id="TIGR01511">
    <property type="entry name" value="ATPase-IB1_Cu"/>
    <property type="match status" value="1"/>
</dbReference>
<evidence type="ECO:0000256" key="13">
    <source>
        <dbReference type="ARBA" id="ARBA00023008"/>
    </source>
</evidence>
<dbReference type="GO" id="GO:0055070">
    <property type="term" value="P:copper ion homeostasis"/>
    <property type="evidence" value="ECO:0007669"/>
    <property type="project" value="TreeGrafter"/>
</dbReference>
<dbReference type="GO" id="GO:0005886">
    <property type="term" value="C:plasma membrane"/>
    <property type="evidence" value="ECO:0007669"/>
    <property type="project" value="UniProtKB-SubCell"/>
</dbReference>
<dbReference type="InterPro" id="IPR018303">
    <property type="entry name" value="ATPase_P-typ_P_site"/>
</dbReference>
<feature type="transmembrane region" description="Helical" evidence="18">
    <location>
        <begin position="451"/>
        <end position="474"/>
    </location>
</feature>
<dbReference type="SFLD" id="SFLDF00027">
    <property type="entry name" value="p-type_atpase"/>
    <property type="match status" value="1"/>
</dbReference>
<dbReference type="PRINTS" id="PR00119">
    <property type="entry name" value="CATATPASE"/>
</dbReference>
<dbReference type="Pfam" id="PF00702">
    <property type="entry name" value="Hydrolase"/>
    <property type="match status" value="1"/>
</dbReference>
<feature type="domain" description="HMA" evidence="19">
    <location>
        <begin position="12"/>
        <end position="77"/>
    </location>
</feature>
<evidence type="ECO:0000256" key="18">
    <source>
        <dbReference type="RuleBase" id="RU362081"/>
    </source>
</evidence>
<dbReference type="GO" id="GO:0005524">
    <property type="term" value="F:ATP binding"/>
    <property type="evidence" value="ECO:0007669"/>
    <property type="project" value="UniProtKB-UniRule"/>
</dbReference>
<dbReference type="KEGG" id="mbry:B1812_07165"/>
<evidence type="ECO:0000256" key="7">
    <source>
        <dbReference type="ARBA" id="ARBA00022741"/>
    </source>
</evidence>
<dbReference type="RefSeq" id="WP_085770980.1">
    <property type="nucleotide sequence ID" value="NZ_AP027149.1"/>
</dbReference>
<organism evidence="20 21">
    <name type="scientific">Methylocystis bryophila</name>
    <dbReference type="NCBI Taxonomy" id="655015"/>
    <lineage>
        <taxon>Bacteria</taxon>
        <taxon>Pseudomonadati</taxon>
        <taxon>Pseudomonadota</taxon>
        <taxon>Alphaproteobacteria</taxon>
        <taxon>Hyphomicrobiales</taxon>
        <taxon>Methylocystaceae</taxon>
        <taxon>Methylocystis</taxon>
    </lineage>
</organism>
<evidence type="ECO:0000313" key="21">
    <source>
        <dbReference type="Proteomes" id="UP000193978"/>
    </source>
</evidence>
<comment type="subcellular location">
    <subcellularLocation>
        <location evidence="18">Cell membrane</location>
    </subcellularLocation>
    <subcellularLocation>
        <location evidence="1">Endomembrane system</location>
        <topology evidence="1">Multi-pass membrane protein</topology>
    </subcellularLocation>
</comment>
<keyword evidence="4 18" id="KW-0812">Transmembrane</keyword>
<dbReference type="EMBL" id="CP019948">
    <property type="protein sequence ID" value="ARN80892.1"/>
    <property type="molecule type" value="Genomic_DNA"/>
</dbReference>
<keyword evidence="12 18" id="KW-1133">Transmembrane helix</keyword>
<dbReference type="NCBIfam" id="TIGR01525">
    <property type="entry name" value="ATPase-IB_hvy"/>
    <property type="match status" value="1"/>
</dbReference>
<keyword evidence="13" id="KW-0186">Copper</keyword>
<dbReference type="Gene3D" id="3.30.70.100">
    <property type="match status" value="2"/>
</dbReference>
<keyword evidence="5 18" id="KW-0479">Metal-binding</keyword>
<keyword evidence="6" id="KW-0677">Repeat</keyword>
<dbReference type="Pfam" id="PF00122">
    <property type="entry name" value="E1-E2_ATPase"/>
    <property type="match status" value="1"/>
</dbReference>
<evidence type="ECO:0000256" key="5">
    <source>
        <dbReference type="ARBA" id="ARBA00022723"/>
    </source>
</evidence>
<dbReference type="InterPro" id="IPR027256">
    <property type="entry name" value="P-typ_ATPase_IB"/>
</dbReference>
<evidence type="ECO:0000256" key="17">
    <source>
        <dbReference type="ARBA" id="ARBA00047424"/>
    </source>
</evidence>